<evidence type="ECO:0008006" key="3">
    <source>
        <dbReference type="Google" id="ProtNLM"/>
    </source>
</evidence>
<evidence type="ECO:0000313" key="2">
    <source>
        <dbReference type="Proteomes" id="UP001432046"/>
    </source>
</evidence>
<organism evidence="1 2">
    <name type="scientific">Bradyrhizobium septentrionale</name>
    <dbReference type="NCBI Taxonomy" id="1404411"/>
    <lineage>
        <taxon>Bacteria</taxon>
        <taxon>Pseudomonadati</taxon>
        <taxon>Pseudomonadota</taxon>
        <taxon>Alphaproteobacteria</taxon>
        <taxon>Hyphomicrobiales</taxon>
        <taxon>Nitrobacteraceae</taxon>
        <taxon>Bradyrhizobium</taxon>
    </lineage>
</organism>
<keyword evidence="2" id="KW-1185">Reference proteome</keyword>
<dbReference type="Proteomes" id="UP001432046">
    <property type="component" value="Chromosome"/>
</dbReference>
<protein>
    <recommendedName>
        <fullName evidence="3">NPH3 domain-containing protein</fullName>
    </recommendedName>
</protein>
<reference evidence="1" key="1">
    <citation type="journal article" date="2021" name="Int. J. Syst. Evol. Microbiol.">
        <title>Bradyrhizobium septentrionale sp. nov. (sv. septentrionale) and Bradyrhizobium quebecense sp. nov. (sv. septentrionale) associated with legumes native to Canada possess rearranged symbiosis genes and numerous insertion sequences.</title>
        <authorList>
            <person name="Bromfield E.S.P."/>
            <person name="Cloutier S."/>
        </authorList>
    </citation>
    <scope>NUCLEOTIDE SEQUENCE</scope>
    <source>
        <strain evidence="1">5S5</strain>
    </source>
</reference>
<reference evidence="1" key="2">
    <citation type="submission" date="2024-03" db="EMBL/GenBank/DDBJ databases">
        <authorList>
            <person name="Bromfield E.S.P."/>
            <person name="Cloutier S."/>
        </authorList>
    </citation>
    <scope>NUCLEOTIDE SEQUENCE</scope>
    <source>
        <strain evidence="1">5S5</strain>
    </source>
</reference>
<sequence length="66" mass="7321">MLTELNEVASVSSDAVVRRVLAFIKFSIPSPREESRENLCHTSRMEKDLMPIKMATAVAQLSSQVA</sequence>
<proteinExistence type="predicted"/>
<evidence type="ECO:0000313" key="1">
    <source>
        <dbReference type="EMBL" id="WXC84622.1"/>
    </source>
</evidence>
<dbReference type="EMBL" id="CP147711">
    <property type="protein sequence ID" value="WXC84622.1"/>
    <property type="molecule type" value="Genomic_DNA"/>
</dbReference>
<gene>
    <name evidence="1" type="ORF">WDK88_38765</name>
</gene>
<name>A0ABZ2PBF8_9BRAD</name>
<dbReference type="RefSeq" id="WP_338701909.1">
    <property type="nucleotide sequence ID" value="NZ_CP147708.1"/>
</dbReference>
<accession>A0ABZ2PBF8</accession>